<feature type="transmembrane region" description="Helical" evidence="1">
    <location>
        <begin position="70"/>
        <end position="92"/>
    </location>
</feature>
<organism evidence="2 3">
    <name type="scientific">Streptosporangium subroseum</name>
    <dbReference type="NCBI Taxonomy" id="106412"/>
    <lineage>
        <taxon>Bacteria</taxon>
        <taxon>Bacillati</taxon>
        <taxon>Actinomycetota</taxon>
        <taxon>Actinomycetes</taxon>
        <taxon>Streptosporangiales</taxon>
        <taxon>Streptosporangiaceae</taxon>
        <taxon>Streptosporangium</taxon>
    </lineage>
</organism>
<sequence length="143" mass="15683">MLGLGIGGFIDGIVLHQLMGWHHMLSGWYPDDEHVNMIGDGLFHLGCLVIVVIGVLLLSRTRPVPPRELIGWMIVGWGVFNLVEGVIDHQILGVHHVRHGPGQFLYDLGFLALGVVLIVFGFVLARIPSARRGKQAENKGGRP</sequence>
<dbReference type="InterPro" id="IPR018719">
    <property type="entry name" value="DUF2243_membrane"/>
</dbReference>
<evidence type="ECO:0000313" key="2">
    <source>
        <dbReference type="EMBL" id="SNT63839.1"/>
    </source>
</evidence>
<gene>
    <name evidence="2" type="ORF">SAMN05216276_110523</name>
</gene>
<dbReference type="EMBL" id="FZOD01000105">
    <property type="protein sequence ID" value="SNT63839.1"/>
    <property type="molecule type" value="Genomic_DNA"/>
</dbReference>
<name>A0A239PBQ8_9ACTN</name>
<accession>A0A239PBQ8</accession>
<keyword evidence="3" id="KW-1185">Reference proteome</keyword>
<proteinExistence type="predicted"/>
<dbReference type="Pfam" id="PF10002">
    <property type="entry name" value="DUF2243"/>
    <property type="match status" value="1"/>
</dbReference>
<feature type="transmembrane region" description="Helical" evidence="1">
    <location>
        <begin position="41"/>
        <end position="58"/>
    </location>
</feature>
<dbReference type="Proteomes" id="UP000198282">
    <property type="component" value="Unassembled WGS sequence"/>
</dbReference>
<protein>
    <submittedName>
        <fullName evidence="2">Uncharacterized membrane protein</fullName>
    </submittedName>
</protein>
<evidence type="ECO:0000313" key="3">
    <source>
        <dbReference type="Proteomes" id="UP000198282"/>
    </source>
</evidence>
<keyword evidence="1" id="KW-1133">Transmembrane helix</keyword>
<dbReference type="RefSeq" id="WP_245878981.1">
    <property type="nucleotide sequence ID" value="NZ_FZOD01000105.1"/>
</dbReference>
<evidence type="ECO:0000256" key="1">
    <source>
        <dbReference type="SAM" id="Phobius"/>
    </source>
</evidence>
<feature type="transmembrane region" description="Helical" evidence="1">
    <location>
        <begin position="104"/>
        <end position="125"/>
    </location>
</feature>
<keyword evidence="1" id="KW-0472">Membrane</keyword>
<reference evidence="2 3" key="1">
    <citation type="submission" date="2017-06" db="EMBL/GenBank/DDBJ databases">
        <authorList>
            <person name="Kim H.J."/>
            <person name="Triplett B.A."/>
        </authorList>
    </citation>
    <scope>NUCLEOTIDE SEQUENCE [LARGE SCALE GENOMIC DNA]</scope>
    <source>
        <strain evidence="2 3">CGMCC 4.2132</strain>
    </source>
</reference>
<keyword evidence="1" id="KW-0812">Transmembrane</keyword>
<dbReference type="AlphaFoldDB" id="A0A239PBQ8"/>